<keyword evidence="1" id="KW-0175">Coiled coil</keyword>
<keyword evidence="5" id="KW-1185">Reference proteome</keyword>
<keyword evidence="3" id="KW-1133">Transmembrane helix</keyword>
<protein>
    <submittedName>
        <fullName evidence="4">Uncharacterized protein</fullName>
    </submittedName>
</protein>
<dbReference type="GeneID" id="17036432"/>
<keyword evidence="3" id="KW-0472">Membrane</keyword>
<reference evidence="4 5" key="1">
    <citation type="journal article" date="2012" name="Genome Biol.">
        <title>The genome of the polar eukaryotic microalga coccomyxa subellipsoidea reveals traits of cold adaptation.</title>
        <authorList>
            <person name="Blanc G."/>
            <person name="Agarkova I."/>
            <person name="Grimwood J."/>
            <person name="Kuo A."/>
            <person name="Brueggeman A."/>
            <person name="Dunigan D."/>
            <person name="Gurnon J."/>
            <person name="Ladunga I."/>
            <person name="Lindquist E."/>
            <person name="Lucas S."/>
            <person name="Pangilinan J."/>
            <person name="Proschold T."/>
            <person name="Salamov A."/>
            <person name="Schmutz J."/>
            <person name="Weeks D."/>
            <person name="Yamada T."/>
            <person name="Claverie J.M."/>
            <person name="Grigoriev I."/>
            <person name="Van Etten J."/>
            <person name="Lomsadze A."/>
            <person name="Borodovsky M."/>
        </authorList>
    </citation>
    <scope>NUCLEOTIDE SEQUENCE [LARGE SCALE GENOMIC DNA]</scope>
    <source>
        <strain evidence="4 5">C-169</strain>
    </source>
</reference>
<dbReference type="EMBL" id="AGSI01000023">
    <property type="protein sequence ID" value="EIE18547.1"/>
    <property type="molecule type" value="Genomic_DNA"/>
</dbReference>
<dbReference type="RefSeq" id="XP_005643091.1">
    <property type="nucleotide sequence ID" value="XM_005643034.1"/>
</dbReference>
<evidence type="ECO:0000256" key="1">
    <source>
        <dbReference type="SAM" id="Coils"/>
    </source>
</evidence>
<accession>I0YJH8</accession>
<feature type="compositionally biased region" description="Basic and acidic residues" evidence="2">
    <location>
        <begin position="128"/>
        <end position="144"/>
    </location>
</feature>
<feature type="transmembrane region" description="Helical" evidence="3">
    <location>
        <begin position="28"/>
        <end position="46"/>
    </location>
</feature>
<evidence type="ECO:0000256" key="3">
    <source>
        <dbReference type="SAM" id="Phobius"/>
    </source>
</evidence>
<comment type="caution">
    <text evidence="4">The sequence shown here is derived from an EMBL/GenBank/DDBJ whole genome shotgun (WGS) entry which is preliminary data.</text>
</comment>
<feature type="compositionally biased region" description="Low complexity" evidence="2">
    <location>
        <begin position="117"/>
        <end position="127"/>
    </location>
</feature>
<evidence type="ECO:0000313" key="5">
    <source>
        <dbReference type="Proteomes" id="UP000007264"/>
    </source>
</evidence>
<feature type="compositionally biased region" description="Acidic residues" evidence="2">
    <location>
        <begin position="66"/>
        <end position="79"/>
    </location>
</feature>
<organism evidence="4 5">
    <name type="scientific">Coccomyxa subellipsoidea (strain C-169)</name>
    <name type="common">Green microalga</name>
    <dbReference type="NCBI Taxonomy" id="574566"/>
    <lineage>
        <taxon>Eukaryota</taxon>
        <taxon>Viridiplantae</taxon>
        <taxon>Chlorophyta</taxon>
        <taxon>core chlorophytes</taxon>
        <taxon>Trebouxiophyceae</taxon>
        <taxon>Trebouxiophyceae incertae sedis</taxon>
        <taxon>Coccomyxaceae</taxon>
        <taxon>Coccomyxa</taxon>
        <taxon>Coccomyxa subellipsoidea</taxon>
    </lineage>
</organism>
<sequence length="373" mass="41986">MASTQAATTCSEQHPLPASIHNILLERLLIAAISALASATATLGFIKWRIRRQRKLQEQRVSAKEDEQDEEEEEEAEREEDIVLAKQLAWAEHRIKELEALIAKAVSKEAEAERTAQAASKAASEATQKVRDAARQLSEGRARTERLERAQEALILERNNALNEAEQASSQQREAELKQDKAQEAVVGLERKLKVQGEERKGHDRRIKDLELRLTSILSAKARDDEEHASRVKVLEEQAAEAAAARAAAEADLARVKGKGSDIQRKARPSILRPETSFYLFRVEAASVSVTNMRREMQARERRAAELEAALGSLRDKSAATDAQLAASRQRVRELEVELRISQESLRRCDERLRGVLKERQDMESRLRRASSR</sequence>
<dbReference type="KEGG" id="csl:COCSUDRAFT_49250"/>
<feature type="region of interest" description="Disordered" evidence="2">
    <location>
        <begin position="117"/>
        <end position="144"/>
    </location>
</feature>
<feature type="region of interest" description="Disordered" evidence="2">
    <location>
        <begin position="58"/>
        <end position="79"/>
    </location>
</feature>
<dbReference type="AlphaFoldDB" id="I0YJH8"/>
<proteinExistence type="predicted"/>
<keyword evidence="3" id="KW-0812">Transmembrane</keyword>
<name>I0YJH8_COCSC</name>
<evidence type="ECO:0000313" key="4">
    <source>
        <dbReference type="EMBL" id="EIE18547.1"/>
    </source>
</evidence>
<gene>
    <name evidence="4" type="ORF">COCSUDRAFT_49250</name>
</gene>
<evidence type="ECO:0000256" key="2">
    <source>
        <dbReference type="SAM" id="MobiDB-lite"/>
    </source>
</evidence>
<dbReference type="Proteomes" id="UP000007264">
    <property type="component" value="Unassembled WGS sequence"/>
</dbReference>
<dbReference type="OrthoDB" id="128924at2759"/>
<feature type="coiled-coil region" evidence="1">
    <location>
        <begin position="290"/>
        <end position="373"/>
    </location>
</feature>